<dbReference type="AlphaFoldDB" id="A0A8A1LXD3"/>
<dbReference type="EMBL" id="CP069109">
    <property type="protein sequence ID" value="QSS58826.1"/>
    <property type="molecule type" value="Genomic_DNA"/>
</dbReference>
<accession>A0A8A1LXD3</accession>
<dbReference type="VEuPathDB" id="FungiDB:I7I51_08255"/>
<feature type="region of interest" description="Disordered" evidence="1">
    <location>
        <begin position="49"/>
        <end position="103"/>
    </location>
</feature>
<protein>
    <submittedName>
        <fullName evidence="2">Uncharacterized protein</fullName>
    </submittedName>
</protein>
<organism evidence="2 3">
    <name type="scientific">Ajellomyces capsulatus</name>
    <name type="common">Darling's disease fungus</name>
    <name type="synonym">Histoplasma capsulatum</name>
    <dbReference type="NCBI Taxonomy" id="5037"/>
    <lineage>
        <taxon>Eukaryota</taxon>
        <taxon>Fungi</taxon>
        <taxon>Dikarya</taxon>
        <taxon>Ascomycota</taxon>
        <taxon>Pezizomycotina</taxon>
        <taxon>Eurotiomycetes</taxon>
        <taxon>Eurotiomycetidae</taxon>
        <taxon>Onygenales</taxon>
        <taxon>Ajellomycetaceae</taxon>
        <taxon>Histoplasma</taxon>
    </lineage>
</organism>
<sequence>MQSAIPMQTLELKQVIFPHTKTFGEVVVSPEINFVPLAVLFRLTRGQSTISRKRAEEDKSANFTHWKNGQRRAKNISEERDISGEGGKNFSSQDREKEHEGGGLRYDGDLVRLISGVGKLACISRR</sequence>
<evidence type="ECO:0000256" key="1">
    <source>
        <dbReference type="SAM" id="MobiDB-lite"/>
    </source>
</evidence>
<reference evidence="2" key="1">
    <citation type="submission" date="2021-01" db="EMBL/GenBank/DDBJ databases">
        <title>Chromosome-level genome assembly of a human fungal pathogen reveals clustering of transcriptionally co-regulated genes.</title>
        <authorList>
            <person name="Voorhies M."/>
            <person name="Cohen S."/>
            <person name="Shea T.P."/>
            <person name="Petrus S."/>
            <person name="Munoz J.F."/>
            <person name="Poplawski S."/>
            <person name="Goldman W.E."/>
            <person name="Michael T."/>
            <person name="Cuomo C.A."/>
            <person name="Sil A."/>
            <person name="Beyhan S."/>
        </authorList>
    </citation>
    <scope>NUCLEOTIDE SEQUENCE</scope>
    <source>
        <strain evidence="2">WU24</strain>
    </source>
</reference>
<evidence type="ECO:0000313" key="2">
    <source>
        <dbReference type="EMBL" id="QSS58826.1"/>
    </source>
</evidence>
<feature type="compositionally biased region" description="Basic and acidic residues" evidence="1">
    <location>
        <begin position="93"/>
        <end position="103"/>
    </location>
</feature>
<evidence type="ECO:0000313" key="3">
    <source>
        <dbReference type="Proteomes" id="UP000663671"/>
    </source>
</evidence>
<gene>
    <name evidence="2" type="ORF">I7I51_08255</name>
</gene>
<dbReference type="Proteomes" id="UP000663671">
    <property type="component" value="Chromosome 2"/>
</dbReference>
<name>A0A8A1LXD3_AJECA</name>
<proteinExistence type="predicted"/>